<name>A0ABS8EIU0_9FLAO</name>
<dbReference type="Pfam" id="PF08327">
    <property type="entry name" value="AHSA1"/>
    <property type="match status" value="1"/>
</dbReference>
<proteinExistence type="inferred from homology"/>
<reference evidence="4" key="1">
    <citation type="submission" date="2021-03" db="EMBL/GenBank/DDBJ databases">
        <title>Genome of Cognatishimia sp. F0-27.</title>
        <authorList>
            <person name="Ping X."/>
        </authorList>
    </citation>
    <scope>NUCLEOTIDE SEQUENCE [LARGE SCALE GENOMIC DNA]</scope>
    <source>
        <strain evidence="4">E313</strain>
    </source>
</reference>
<evidence type="ECO:0000259" key="2">
    <source>
        <dbReference type="Pfam" id="PF08327"/>
    </source>
</evidence>
<dbReference type="SUPFAM" id="SSF55961">
    <property type="entry name" value="Bet v1-like"/>
    <property type="match status" value="1"/>
</dbReference>
<gene>
    <name evidence="3" type="ORF">J1C55_00875</name>
</gene>
<dbReference type="Gene3D" id="3.30.530.20">
    <property type="match status" value="1"/>
</dbReference>
<dbReference type="InterPro" id="IPR013538">
    <property type="entry name" value="ASHA1/2-like_C"/>
</dbReference>
<evidence type="ECO:0000313" key="4">
    <source>
        <dbReference type="Proteomes" id="UP000778797"/>
    </source>
</evidence>
<evidence type="ECO:0000256" key="1">
    <source>
        <dbReference type="ARBA" id="ARBA00006817"/>
    </source>
</evidence>
<dbReference type="InterPro" id="IPR023393">
    <property type="entry name" value="START-like_dom_sf"/>
</dbReference>
<feature type="domain" description="Activator of Hsp90 ATPase homologue 1/2-like C-terminal" evidence="2">
    <location>
        <begin position="13"/>
        <end position="131"/>
    </location>
</feature>
<dbReference type="CDD" id="cd07814">
    <property type="entry name" value="SRPBCC_CalC_Aha1-like"/>
    <property type="match status" value="1"/>
</dbReference>
<dbReference type="RefSeq" id="WP_227475544.1">
    <property type="nucleotide sequence ID" value="NZ_JAFMPT010000001.1"/>
</dbReference>
<dbReference type="EMBL" id="JAFMPT010000001">
    <property type="protein sequence ID" value="MCC1483128.1"/>
    <property type="molecule type" value="Genomic_DNA"/>
</dbReference>
<reference evidence="4" key="2">
    <citation type="submission" date="2023-07" db="EMBL/GenBank/DDBJ databases">
        <title>Genome of Winogradskyella sp. E313.</title>
        <authorList>
            <person name="Zhou Y."/>
        </authorList>
    </citation>
    <scope>NUCLEOTIDE SEQUENCE [LARGE SCALE GENOMIC DNA]</scope>
    <source>
        <strain evidence="4">E313</strain>
    </source>
</reference>
<organism evidence="3 4">
    <name type="scientific">Winogradskyella immobilis</name>
    <dbReference type="NCBI Taxonomy" id="2816852"/>
    <lineage>
        <taxon>Bacteria</taxon>
        <taxon>Pseudomonadati</taxon>
        <taxon>Bacteroidota</taxon>
        <taxon>Flavobacteriia</taxon>
        <taxon>Flavobacteriales</taxon>
        <taxon>Flavobacteriaceae</taxon>
        <taxon>Winogradskyella</taxon>
    </lineage>
</organism>
<protein>
    <submittedName>
        <fullName evidence="3">SRPBCC domain-containing protein</fullName>
    </submittedName>
</protein>
<keyword evidence="4" id="KW-1185">Reference proteome</keyword>
<comment type="caution">
    <text evidence="3">The sequence shown here is derived from an EMBL/GenBank/DDBJ whole genome shotgun (WGS) entry which is preliminary data.</text>
</comment>
<comment type="similarity">
    <text evidence="1">Belongs to the AHA1 family.</text>
</comment>
<accession>A0ABS8EIU0</accession>
<sequence>MSFSIYHNLVVKAKITDVYNAISQPKHLINWWPLYCKGIPEKGEIYNFNFTDTYNWFAEVISCETNNHIYYKMKASDKDWNTTTFGFDLKAENNTITIEFWHKDWQTCNAEFKQSSYCWAILLQELKNYLEKGTVISFENRE</sequence>
<dbReference type="Proteomes" id="UP000778797">
    <property type="component" value="Unassembled WGS sequence"/>
</dbReference>
<evidence type="ECO:0000313" key="3">
    <source>
        <dbReference type="EMBL" id="MCC1483128.1"/>
    </source>
</evidence>